<accession>A0A8D8X5H7</accession>
<name>A0A8D8X5H7_9HEMI</name>
<dbReference type="EMBL" id="HBUF01259870">
    <property type="protein sequence ID" value="CAG6682592.1"/>
    <property type="molecule type" value="Transcribed_RNA"/>
</dbReference>
<sequence>MKFKPSNLSSMLDPSGVGIVPTPLSTSSKDMTPKYFTLGEFSLHPMNNHNNLLCIINDRVITMMLLVYLDLFIYIACPMVHRSIPHAKHSFYTVDKNSGMQMSKKKDLISRMNIENVFIPQFLLRYLRCQAIHTHNSQIRQKCGFSIILLHYFVCFICLKTST</sequence>
<dbReference type="EMBL" id="HBUF01259872">
    <property type="protein sequence ID" value="CAG6682594.1"/>
    <property type="molecule type" value="Transcribed_RNA"/>
</dbReference>
<proteinExistence type="predicted"/>
<organism evidence="1">
    <name type="scientific">Cacopsylla melanoneura</name>
    <dbReference type="NCBI Taxonomy" id="428564"/>
    <lineage>
        <taxon>Eukaryota</taxon>
        <taxon>Metazoa</taxon>
        <taxon>Ecdysozoa</taxon>
        <taxon>Arthropoda</taxon>
        <taxon>Hexapoda</taxon>
        <taxon>Insecta</taxon>
        <taxon>Pterygota</taxon>
        <taxon>Neoptera</taxon>
        <taxon>Paraneoptera</taxon>
        <taxon>Hemiptera</taxon>
        <taxon>Sternorrhyncha</taxon>
        <taxon>Psylloidea</taxon>
        <taxon>Psyllidae</taxon>
        <taxon>Psyllinae</taxon>
        <taxon>Cacopsylla</taxon>
    </lineage>
</organism>
<protein>
    <submittedName>
        <fullName evidence="1">Uncharacterized protein</fullName>
    </submittedName>
</protein>
<dbReference type="AlphaFoldDB" id="A0A8D8X5H7"/>
<dbReference type="EMBL" id="HBUF01259871">
    <property type="protein sequence ID" value="CAG6682593.1"/>
    <property type="molecule type" value="Transcribed_RNA"/>
</dbReference>
<evidence type="ECO:0000313" key="1">
    <source>
        <dbReference type="EMBL" id="CAG6682594.1"/>
    </source>
</evidence>
<reference evidence="1" key="1">
    <citation type="submission" date="2021-05" db="EMBL/GenBank/DDBJ databases">
        <authorList>
            <person name="Alioto T."/>
            <person name="Alioto T."/>
            <person name="Gomez Garrido J."/>
        </authorList>
    </citation>
    <scope>NUCLEOTIDE SEQUENCE</scope>
</reference>